<keyword evidence="6" id="KW-1185">Reference proteome</keyword>
<dbReference type="GO" id="GO:0003677">
    <property type="term" value="F:DNA binding"/>
    <property type="evidence" value="ECO:0007669"/>
    <property type="project" value="UniProtKB-KW"/>
</dbReference>
<dbReference type="InterPro" id="IPR057240">
    <property type="entry name" value="ParB_dimer_C"/>
</dbReference>
<dbReference type="PANTHER" id="PTHR33375">
    <property type="entry name" value="CHROMOSOME-PARTITIONING PROTEIN PARB-RELATED"/>
    <property type="match status" value="1"/>
</dbReference>
<comment type="similarity">
    <text evidence="1">Belongs to the ParB family.</text>
</comment>
<evidence type="ECO:0000256" key="1">
    <source>
        <dbReference type="ARBA" id="ARBA00006295"/>
    </source>
</evidence>
<dbReference type="Gene3D" id="3.90.1530.30">
    <property type="match status" value="1"/>
</dbReference>
<dbReference type="Pfam" id="PF23552">
    <property type="entry name" value="ParB_C"/>
    <property type="match status" value="1"/>
</dbReference>
<dbReference type="CDD" id="cd16393">
    <property type="entry name" value="SPO0J_N"/>
    <property type="match status" value="1"/>
</dbReference>
<dbReference type="Pfam" id="PF17762">
    <property type="entry name" value="HTH_ParB"/>
    <property type="match status" value="1"/>
</dbReference>
<dbReference type="FunFam" id="3.90.1530.30:FF:000001">
    <property type="entry name" value="Chromosome partitioning protein ParB"/>
    <property type="match status" value="1"/>
</dbReference>
<dbReference type="SMART" id="SM00470">
    <property type="entry name" value="ParB"/>
    <property type="match status" value="1"/>
</dbReference>
<dbReference type="GO" id="GO:0045881">
    <property type="term" value="P:positive regulation of sporulation resulting in formation of a cellular spore"/>
    <property type="evidence" value="ECO:0007669"/>
    <property type="project" value="TreeGrafter"/>
</dbReference>
<dbReference type="SUPFAM" id="SSF110849">
    <property type="entry name" value="ParB/Sulfiredoxin"/>
    <property type="match status" value="1"/>
</dbReference>
<proteinExistence type="inferred from homology"/>
<dbReference type="Gene3D" id="1.10.10.2830">
    <property type="match status" value="1"/>
</dbReference>
<keyword evidence="3" id="KW-0238">DNA-binding</keyword>
<dbReference type="RefSeq" id="WP_255037685.1">
    <property type="nucleotide sequence ID" value="NZ_RJUF01000047.1"/>
</dbReference>
<dbReference type="FunFam" id="1.10.10.2830:FF:000001">
    <property type="entry name" value="Chromosome partitioning protein ParB"/>
    <property type="match status" value="1"/>
</dbReference>
<dbReference type="GO" id="GO:0005694">
    <property type="term" value="C:chromosome"/>
    <property type="evidence" value="ECO:0007669"/>
    <property type="project" value="TreeGrafter"/>
</dbReference>
<evidence type="ECO:0000256" key="3">
    <source>
        <dbReference type="ARBA" id="ARBA00023125"/>
    </source>
</evidence>
<organism evidence="5 6">
    <name type="scientific">Lacihabitans soyangensis</name>
    <dbReference type="NCBI Taxonomy" id="869394"/>
    <lineage>
        <taxon>Bacteria</taxon>
        <taxon>Pseudomonadati</taxon>
        <taxon>Bacteroidota</taxon>
        <taxon>Cytophagia</taxon>
        <taxon>Cytophagales</taxon>
        <taxon>Leadbetterellaceae</taxon>
        <taxon>Lacihabitans</taxon>
    </lineage>
</organism>
<dbReference type="InterPro" id="IPR003115">
    <property type="entry name" value="ParB_N"/>
</dbReference>
<dbReference type="Proteomes" id="UP001204144">
    <property type="component" value="Unassembled WGS sequence"/>
</dbReference>
<dbReference type="GO" id="GO:0007059">
    <property type="term" value="P:chromosome segregation"/>
    <property type="evidence" value="ECO:0007669"/>
    <property type="project" value="UniProtKB-KW"/>
</dbReference>
<reference evidence="5 6" key="1">
    <citation type="submission" date="2018-11" db="EMBL/GenBank/DDBJ databases">
        <title>Novel bacteria species description.</title>
        <authorList>
            <person name="Han J.-H."/>
        </authorList>
    </citation>
    <scope>NUCLEOTIDE SEQUENCE [LARGE SCALE GENOMIC DNA]</scope>
    <source>
        <strain evidence="5 6">KCTC23259</strain>
    </source>
</reference>
<gene>
    <name evidence="5" type="ORF">EGI31_13280</name>
</gene>
<dbReference type="SUPFAM" id="SSF109709">
    <property type="entry name" value="KorB DNA-binding domain-like"/>
    <property type="match status" value="1"/>
</dbReference>
<accession>A0AAE3KV83</accession>
<dbReference type="PANTHER" id="PTHR33375:SF1">
    <property type="entry name" value="CHROMOSOME-PARTITIONING PROTEIN PARB-RELATED"/>
    <property type="match status" value="1"/>
</dbReference>
<protein>
    <submittedName>
        <fullName evidence="5">ParB/RepB/Spo0J family partition protein</fullName>
    </submittedName>
</protein>
<dbReference type="InterPro" id="IPR041468">
    <property type="entry name" value="HTH_ParB/Spo0J"/>
</dbReference>
<dbReference type="InterPro" id="IPR050336">
    <property type="entry name" value="Chromosome_partition/occlusion"/>
</dbReference>
<feature type="domain" description="ParB-like N-terminal" evidence="4">
    <location>
        <begin position="33"/>
        <end position="122"/>
    </location>
</feature>
<dbReference type="EMBL" id="RJUF01000047">
    <property type="protein sequence ID" value="MCP9763926.1"/>
    <property type="molecule type" value="Genomic_DNA"/>
</dbReference>
<evidence type="ECO:0000313" key="6">
    <source>
        <dbReference type="Proteomes" id="UP001204144"/>
    </source>
</evidence>
<dbReference type="AlphaFoldDB" id="A0AAE3KV83"/>
<keyword evidence="2" id="KW-0159">Chromosome partition</keyword>
<dbReference type="NCBIfam" id="TIGR00180">
    <property type="entry name" value="parB_part"/>
    <property type="match status" value="1"/>
</dbReference>
<evidence type="ECO:0000256" key="2">
    <source>
        <dbReference type="ARBA" id="ARBA00022829"/>
    </source>
</evidence>
<evidence type="ECO:0000313" key="5">
    <source>
        <dbReference type="EMBL" id="MCP9763926.1"/>
    </source>
</evidence>
<dbReference type="InterPro" id="IPR004437">
    <property type="entry name" value="ParB/RepB/Spo0J"/>
</dbReference>
<comment type="caution">
    <text evidence="5">The sequence shown here is derived from an EMBL/GenBank/DDBJ whole genome shotgun (WGS) entry which is preliminary data.</text>
</comment>
<dbReference type="InterPro" id="IPR036086">
    <property type="entry name" value="ParB/Sulfiredoxin_sf"/>
</dbReference>
<name>A0AAE3KV83_9BACT</name>
<dbReference type="Pfam" id="PF02195">
    <property type="entry name" value="ParB_N"/>
    <property type="match status" value="1"/>
</dbReference>
<sequence>MINKKRMGLGRGLGALLPEKQMEEEDAQSVETYEISVDGIETNPYQPRTNFDSEALNELKESIQVQGIIQPITVRRIGNVYQLISGERRLQASKLAGLSKIPAYIREATDQQMLEMGLIENIQRENLNPMEVALAYQRLLKECNIKQDELGSRVGKDRTTVNNYLRLLNLPEIIQTGLAEKKLSMGHARALLGIENEEVLLNTYREIIQKEYSVRKVEDLVREINAGAKPKKSTESSTSKSPKIVLEELQVRLSALFSKKVAVVADAKSKGEIKIPFGSKEELEEIIGKLKK</sequence>
<evidence type="ECO:0000259" key="4">
    <source>
        <dbReference type="SMART" id="SM00470"/>
    </source>
</evidence>